<accession>A0A803PKS4</accession>
<name>A0A803PKS4_CANSA</name>
<dbReference type="Proteomes" id="UP000596661">
    <property type="component" value="Chromosome 5"/>
</dbReference>
<evidence type="ECO:0000313" key="2">
    <source>
        <dbReference type="Proteomes" id="UP000596661"/>
    </source>
</evidence>
<proteinExistence type="predicted"/>
<dbReference type="AlphaFoldDB" id="A0A803PKS4"/>
<dbReference type="EMBL" id="UZAU01000521">
    <property type="status" value="NOT_ANNOTATED_CDS"/>
    <property type="molecule type" value="Genomic_DNA"/>
</dbReference>
<evidence type="ECO:0000313" key="1">
    <source>
        <dbReference type="EnsemblPlants" id="cds.evm.model.05.1298"/>
    </source>
</evidence>
<reference evidence="1" key="2">
    <citation type="submission" date="2021-03" db="UniProtKB">
        <authorList>
            <consortium name="EnsemblPlants"/>
        </authorList>
    </citation>
    <scope>IDENTIFICATION</scope>
</reference>
<protein>
    <submittedName>
        <fullName evidence="1">Uncharacterized protein</fullName>
    </submittedName>
</protein>
<organism evidence="1 2">
    <name type="scientific">Cannabis sativa</name>
    <name type="common">Hemp</name>
    <name type="synonym">Marijuana</name>
    <dbReference type="NCBI Taxonomy" id="3483"/>
    <lineage>
        <taxon>Eukaryota</taxon>
        <taxon>Viridiplantae</taxon>
        <taxon>Streptophyta</taxon>
        <taxon>Embryophyta</taxon>
        <taxon>Tracheophyta</taxon>
        <taxon>Spermatophyta</taxon>
        <taxon>Magnoliopsida</taxon>
        <taxon>eudicotyledons</taxon>
        <taxon>Gunneridae</taxon>
        <taxon>Pentapetalae</taxon>
        <taxon>rosids</taxon>
        <taxon>fabids</taxon>
        <taxon>Rosales</taxon>
        <taxon>Cannabaceae</taxon>
        <taxon>Cannabis</taxon>
    </lineage>
</organism>
<reference evidence="1" key="1">
    <citation type="submission" date="2018-11" db="EMBL/GenBank/DDBJ databases">
        <authorList>
            <person name="Grassa J C."/>
        </authorList>
    </citation>
    <scope>NUCLEOTIDE SEQUENCE [LARGE SCALE GENOMIC DNA]</scope>
</reference>
<dbReference type="EnsemblPlants" id="evm.model.05.1298">
    <property type="protein sequence ID" value="cds.evm.model.05.1298"/>
    <property type="gene ID" value="evm.TU.05.1298"/>
</dbReference>
<keyword evidence="2" id="KW-1185">Reference proteome</keyword>
<sequence length="239" mass="25755">MCRGPSFRSVGVGPGLSYVLGLGPGPGLGSSFTLLVLESRKEVRSTLYIPASGSQAQNSAFIGVGPDPFQKISPRFHSSFSFGSRKCRVQVQAQVLVPVRGPNFWVWVPIYVGVLGPASGSKFVFCSGYGLESQSAVQVSFVWVLTLVWSPKFRFQSQSQVLRSQVQPDFGIRSESLGLGLGPANFLDPGSSPKRGVIPISGSRSCLDAGQRSQQRHMKVFRSRFGLCPRLGLMLLGSI</sequence>
<dbReference type="Gramene" id="evm.model.05.1298">
    <property type="protein sequence ID" value="cds.evm.model.05.1298"/>
    <property type="gene ID" value="evm.TU.05.1298"/>
</dbReference>